<dbReference type="EMBL" id="CP036274">
    <property type="protein sequence ID" value="QDU29493.1"/>
    <property type="molecule type" value="Genomic_DNA"/>
</dbReference>
<organism evidence="2 3">
    <name type="scientific">Anatilimnocola aggregata</name>
    <dbReference type="NCBI Taxonomy" id="2528021"/>
    <lineage>
        <taxon>Bacteria</taxon>
        <taxon>Pseudomonadati</taxon>
        <taxon>Planctomycetota</taxon>
        <taxon>Planctomycetia</taxon>
        <taxon>Pirellulales</taxon>
        <taxon>Pirellulaceae</taxon>
        <taxon>Anatilimnocola</taxon>
    </lineage>
</organism>
<dbReference type="RefSeq" id="WP_202921182.1">
    <property type="nucleotide sequence ID" value="NZ_CP036274.1"/>
</dbReference>
<evidence type="ECO:0008006" key="4">
    <source>
        <dbReference type="Google" id="ProtNLM"/>
    </source>
</evidence>
<keyword evidence="3" id="KW-1185">Reference proteome</keyword>
<evidence type="ECO:0000313" key="2">
    <source>
        <dbReference type="EMBL" id="QDU29493.1"/>
    </source>
</evidence>
<dbReference type="Pfam" id="PF05990">
    <property type="entry name" value="DUF900"/>
    <property type="match status" value="1"/>
</dbReference>
<reference evidence="2 3" key="1">
    <citation type="submission" date="2019-02" db="EMBL/GenBank/DDBJ databases">
        <title>Deep-cultivation of Planctomycetes and their phenomic and genomic characterization uncovers novel biology.</title>
        <authorList>
            <person name="Wiegand S."/>
            <person name="Jogler M."/>
            <person name="Boedeker C."/>
            <person name="Pinto D."/>
            <person name="Vollmers J."/>
            <person name="Rivas-Marin E."/>
            <person name="Kohn T."/>
            <person name="Peeters S.H."/>
            <person name="Heuer A."/>
            <person name="Rast P."/>
            <person name="Oberbeckmann S."/>
            <person name="Bunk B."/>
            <person name="Jeske O."/>
            <person name="Meyerdierks A."/>
            <person name="Storesund J.E."/>
            <person name="Kallscheuer N."/>
            <person name="Luecker S."/>
            <person name="Lage O.M."/>
            <person name="Pohl T."/>
            <person name="Merkel B.J."/>
            <person name="Hornburger P."/>
            <person name="Mueller R.-W."/>
            <person name="Bruemmer F."/>
            <person name="Labrenz M."/>
            <person name="Spormann A.M."/>
            <person name="Op den Camp H."/>
            <person name="Overmann J."/>
            <person name="Amann R."/>
            <person name="Jetten M.S.M."/>
            <person name="Mascher T."/>
            <person name="Medema M.H."/>
            <person name="Devos D.P."/>
            <person name="Kaster A.-K."/>
            <person name="Ovreas L."/>
            <person name="Rohde M."/>
            <person name="Galperin M.Y."/>
            <person name="Jogler C."/>
        </authorList>
    </citation>
    <scope>NUCLEOTIDE SEQUENCE [LARGE SCALE GENOMIC DNA]</scope>
    <source>
        <strain evidence="2 3">ETA_A8</strain>
    </source>
</reference>
<evidence type="ECO:0000313" key="3">
    <source>
        <dbReference type="Proteomes" id="UP000315017"/>
    </source>
</evidence>
<protein>
    <recommendedName>
        <fullName evidence="4">Alpha/beta hydrolase</fullName>
    </recommendedName>
</protein>
<evidence type="ECO:0000256" key="1">
    <source>
        <dbReference type="SAM" id="MobiDB-lite"/>
    </source>
</evidence>
<feature type="region of interest" description="Disordered" evidence="1">
    <location>
        <begin position="127"/>
        <end position="153"/>
    </location>
</feature>
<dbReference type="Gene3D" id="3.40.50.1820">
    <property type="entry name" value="alpha/beta hydrolase"/>
    <property type="match status" value="1"/>
</dbReference>
<dbReference type="AlphaFoldDB" id="A0A517YGY7"/>
<feature type="compositionally biased region" description="Low complexity" evidence="1">
    <location>
        <begin position="136"/>
        <end position="152"/>
    </location>
</feature>
<proteinExistence type="predicted"/>
<dbReference type="KEGG" id="aagg:ETAA8_46040"/>
<dbReference type="PANTHER" id="PTHR36513:SF1">
    <property type="entry name" value="TRANSMEMBRANE PROTEIN"/>
    <property type="match status" value="1"/>
</dbReference>
<dbReference type="Proteomes" id="UP000315017">
    <property type="component" value="Chromosome"/>
</dbReference>
<dbReference type="InterPro" id="IPR029058">
    <property type="entry name" value="AB_hydrolase_fold"/>
</dbReference>
<name>A0A517YGY7_9BACT</name>
<gene>
    <name evidence="2" type="ORF">ETAA8_46040</name>
</gene>
<dbReference type="SUPFAM" id="SSF53474">
    <property type="entry name" value="alpha/beta-Hydrolases"/>
    <property type="match status" value="1"/>
</dbReference>
<dbReference type="InterPro" id="IPR010297">
    <property type="entry name" value="DUF900_hydrolase"/>
</dbReference>
<dbReference type="PANTHER" id="PTHR36513">
    <property type="entry name" value="ABC TRANSMEMBRANE TYPE-1 DOMAIN-CONTAINING PROTEIN"/>
    <property type="match status" value="1"/>
</dbReference>
<sequence length="428" mass="47997">MNSASAGLRFSILLLISLSAVLGCRKPPTIIVKKRRPSVYYDTRYEETLKTTDRPLLHGAWGPFVEVLDEPVAVIRARDKATTWEVFFATNRGLLAETATGTQQRFGNQLLAEPYFGRAEIMIPFRRRGEDPQREQSQGTQQPPTTSATSDPFQHVRFDEVRTLDWQQLAEGVNRQINQSRQKDLLLFVHGFNVDFESALIRTAQVALDLPFNGAVVSYCWPSQGGLGNYETDEQINLASVQPFTTFLYQLLSKIPEGTRVNVVVHSMGSRLVMQAVGRLPQLARKPLANLVFCAPDVGCSDFVKWAPGVVAQAEQVTLYASTGDAALVISKSLHREQRAGDSHPPLVVPGITTIDVSAVDFNFLGHSYYGSNVDVLADLFRLVKERRGPETCAYLTRHERYGQAYWYFSDYGDVLNWAWNFDETIAR</sequence>
<accession>A0A517YGY7</accession>